<proteinExistence type="predicted"/>
<evidence type="ECO:0000313" key="2">
    <source>
        <dbReference type="Proteomes" id="UP000194873"/>
    </source>
</evidence>
<reference evidence="1 2" key="1">
    <citation type="submission" date="2017-01" db="EMBL/GenBank/DDBJ databases">
        <title>A new Hymenobacter.</title>
        <authorList>
            <person name="Liang Y."/>
            <person name="Feng F."/>
        </authorList>
    </citation>
    <scope>NUCLEOTIDE SEQUENCE [LARGE SCALE GENOMIC DNA]</scope>
    <source>
        <strain evidence="1">MIMBbqt21</strain>
    </source>
</reference>
<accession>A0A243W6E1</accession>
<keyword evidence="2" id="KW-1185">Reference proteome</keyword>
<dbReference type="OrthoDB" id="3036023at2"/>
<evidence type="ECO:0000313" key="1">
    <source>
        <dbReference type="EMBL" id="OUJ69883.1"/>
    </source>
</evidence>
<comment type="caution">
    <text evidence="1">The sequence shown here is derived from an EMBL/GenBank/DDBJ whole genome shotgun (WGS) entry which is preliminary data.</text>
</comment>
<dbReference type="RefSeq" id="WP_086597005.1">
    <property type="nucleotide sequence ID" value="NZ_MTSE01000029.1"/>
</dbReference>
<sequence>MKPYRTHHFAFSPRQRELMLEIATRARVSLQKNYDYAASCEPGYGTPLEPLEQLQQQLAKFTYHLTEEPARKLSMSPPLFGLMLFELLKQFGPELAPEQVVAQAEYVALYYFLSFPFTYHFTNAEYWGFMDAFQPPEQQARYQKYAPHFINTAGMDEVAVFTALYNSAKPQGKGFLHDDDPRDVSEAQGAKIMTSYPASSSEFDYVNGRRMKISRRELTDGYINVTEYDRGNGLGAAQRAVEHLPRY</sequence>
<gene>
    <name evidence="1" type="ORF">BXP70_25795</name>
</gene>
<name>A0A243W6E1_9BACT</name>
<dbReference type="EMBL" id="MTSE01000029">
    <property type="protein sequence ID" value="OUJ69883.1"/>
    <property type="molecule type" value="Genomic_DNA"/>
</dbReference>
<dbReference type="Proteomes" id="UP000194873">
    <property type="component" value="Unassembled WGS sequence"/>
</dbReference>
<organism evidence="1 2">
    <name type="scientific">Hymenobacter crusticola</name>
    <dbReference type="NCBI Taxonomy" id="1770526"/>
    <lineage>
        <taxon>Bacteria</taxon>
        <taxon>Pseudomonadati</taxon>
        <taxon>Bacteroidota</taxon>
        <taxon>Cytophagia</taxon>
        <taxon>Cytophagales</taxon>
        <taxon>Hymenobacteraceae</taxon>
        <taxon>Hymenobacter</taxon>
    </lineage>
</organism>
<protein>
    <submittedName>
        <fullName evidence="1">Uncharacterized protein</fullName>
    </submittedName>
</protein>
<dbReference type="AlphaFoldDB" id="A0A243W6E1"/>